<dbReference type="PANTHER" id="PTHR33164">
    <property type="entry name" value="TRANSCRIPTIONAL REGULATOR, MARR FAMILY"/>
    <property type="match status" value="1"/>
</dbReference>
<keyword evidence="4" id="KW-0472">Membrane</keyword>
<dbReference type="PROSITE" id="PS01117">
    <property type="entry name" value="HTH_MARR_1"/>
    <property type="match status" value="1"/>
</dbReference>
<gene>
    <name evidence="6" type="ORF">ACFFHU_00955</name>
</gene>
<name>A0ABV6NRN9_9ACTN</name>
<evidence type="ECO:0000313" key="6">
    <source>
        <dbReference type="EMBL" id="MFC0562748.1"/>
    </source>
</evidence>
<evidence type="ECO:0000256" key="3">
    <source>
        <dbReference type="ARBA" id="ARBA00023163"/>
    </source>
</evidence>
<dbReference type="PANTHER" id="PTHR33164:SF94">
    <property type="entry name" value="TRANSCRIPTIONAL REGULATORY PROTEIN-RELATED"/>
    <property type="match status" value="1"/>
</dbReference>
<keyword evidence="7" id="KW-1185">Reference proteome</keyword>
<evidence type="ECO:0000256" key="1">
    <source>
        <dbReference type="ARBA" id="ARBA00023015"/>
    </source>
</evidence>
<evidence type="ECO:0000259" key="5">
    <source>
        <dbReference type="PROSITE" id="PS50995"/>
    </source>
</evidence>
<proteinExistence type="predicted"/>
<organism evidence="6 7">
    <name type="scientific">Plantactinospora siamensis</name>
    <dbReference type="NCBI Taxonomy" id="555372"/>
    <lineage>
        <taxon>Bacteria</taxon>
        <taxon>Bacillati</taxon>
        <taxon>Actinomycetota</taxon>
        <taxon>Actinomycetes</taxon>
        <taxon>Micromonosporales</taxon>
        <taxon>Micromonosporaceae</taxon>
        <taxon>Plantactinospora</taxon>
    </lineage>
</organism>
<dbReference type="InterPro" id="IPR036388">
    <property type="entry name" value="WH-like_DNA-bd_sf"/>
</dbReference>
<feature type="domain" description="HTH marR-type" evidence="5">
    <location>
        <begin position="10"/>
        <end position="144"/>
    </location>
</feature>
<comment type="caution">
    <text evidence="6">The sequence shown here is derived from an EMBL/GenBank/DDBJ whole genome shotgun (WGS) entry which is preliminary data.</text>
</comment>
<dbReference type="InterPro" id="IPR039422">
    <property type="entry name" value="MarR/SlyA-like"/>
</dbReference>
<feature type="transmembrane region" description="Helical" evidence="4">
    <location>
        <begin position="20"/>
        <end position="41"/>
    </location>
</feature>
<keyword evidence="3" id="KW-0804">Transcription</keyword>
<accession>A0ABV6NRN9</accession>
<dbReference type="Pfam" id="PF01047">
    <property type="entry name" value="MarR"/>
    <property type="match status" value="1"/>
</dbReference>
<dbReference type="RefSeq" id="WP_377334655.1">
    <property type="nucleotide sequence ID" value="NZ_JBHLUE010000001.1"/>
</dbReference>
<dbReference type="Gene3D" id="1.10.10.10">
    <property type="entry name" value="Winged helix-like DNA-binding domain superfamily/Winged helix DNA-binding domain"/>
    <property type="match status" value="1"/>
</dbReference>
<dbReference type="Proteomes" id="UP001589894">
    <property type="component" value="Unassembled WGS sequence"/>
</dbReference>
<evidence type="ECO:0000256" key="4">
    <source>
        <dbReference type="SAM" id="Phobius"/>
    </source>
</evidence>
<evidence type="ECO:0000256" key="2">
    <source>
        <dbReference type="ARBA" id="ARBA00023125"/>
    </source>
</evidence>
<reference evidence="6 7" key="1">
    <citation type="submission" date="2024-09" db="EMBL/GenBank/DDBJ databases">
        <authorList>
            <person name="Sun Q."/>
            <person name="Mori K."/>
        </authorList>
    </citation>
    <scope>NUCLEOTIDE SEQUENCE [LARGE SCALE GENOMIC DNA]</scope>
    <source>
        <strain evidence="6 7">TBRC 2205</strain>
    </source>
</reference>
<evidence type="ECO:0000313" key="7">
    <source>
        <dbReference type="Proteomes" id="UP001589894"/>
    </source>
</evidence>
<keyword evidence="4" id="KW-0812">Transmembrane</keyword>
<keyword evidence="2" id="KW-0238">DNA-binding</keyword>
<dbReference type="InterPro" id="IPR036390">
    <property type="entry name" value="WH_DNA-bd_sf"/>
</dbReference>
<keyword evidence="4" id="KW-1133">Transmembrane helix</keyword>
<sequence length="173" mass="18869">MTRDVPDGDLDRLTAGLSALSRLVVGITAVAVGALDVELTLTQHRMIVLLATTGPRRTVDLAGDLGVHPSTASRTGDRLVRRGLLARRRLSDDRRVSWLHLTDRGRDLVAEIVRRRTAELRRLLAAVPAEARRTPADLMDALVLAAGEPSEPAWWQHWATSSRPPGADIPAQD</sequence>
<dbReference type="InterPro" id="IPR023187">
    <property type="entry name" value="Tscrpt_reg_MarR-type_CS"/>
</dbReference>
<dbReference type="SMART" id="SM00347">
    <property type="entry name" value="HTH_MARR"/>
    <property type="match status" value="1"/>
</dbReference>
<keyword evidence="1" id="KW-0805">Transcription regulation</keyword>
<dbReference type="InterPro" id="IPR000835">
    <property type="entry name" value="HTH_MarR-typ"/>
</dbReference>
<dbReference type="PROSITE" id="PS50995">
    <property type="entry name" value="HTH_MARR_2"/>
    <property type="match status" value="1"/>
</dbReference>
<dbReference type="SUPFAM" id="SSF46785">
    <property type="entry name" value="Winged helix' DNA-binding domain"/>
    <property type="match status" value="1"/>
</dbReference>
<dbReference type="EMBL" id="JBHLUE010000001">
    <property type="protein sequence ID" value="MFC0562748.1"/>
    <property type="molecule type" value="Genomic_DNA"/>
</dbReference>
<protein>
    <submittedName>
        <fullName evidence="6">MarR family winged helix-turn-helix transcriptional regulator</fullName>
    </submittedName>
</protein>